<organism evidence="3 4">
    <name type="scientific">Hwanghaeella grinnelliae</name>
    <dbReference type="NCBI Taxonomy" id="2500179"/>
    <lineage>
        <taxon>Bacteria</taxon>
        <taxon>Pseudomonadati</taxon>
        <taxon>Pseudomonadota</taxon>
        <taxon>Alphaproteobacteria</taxon>
        <taxon>Rhodospirillales</taxon>
        <taxon>Rhodospirillaceae</taxon>
        <taxon>Hwanghaeella</taxon>
    </lineage>
</organism>
<dbReference type="Gene3D" id="3.30.1370.60">
    <property type="entry name" value="Hypothetical oxidoreductase yiak, domain 2"/>
    <property type="match status" value="1"/>
</dbReference>
<gene>
    <name evidence="3" type="ORF">EOI86_09320</name>
</gene>
<dbReference type="PANTHER" id="PTHR11091:SF0">
    <property type="entry name" value="MALATE DEHYDROGENASE"/>
    <property type="match status" value="1"/>
</dbReference>
<dbReference type="NCBIfam" id="NF007504">
    <property type="entry name" value="PRK10098.1"/>
    <property type="match status" value="1"/>
</dbReference>
<dbReference type="Gene3D" id="1.10.1530.10">
    <property type="match status" value="1"/>
</dbReference>
<dbReference type="InterPro" id="IPR036111">
    <property type="entry name" value="Mal/L-sulfo/L-lacto_DH-like_sf"/>
</dbReference>
<reference evidence="4" key="1">
    <citation type="submission" date="2019-01" db="EMBL/GenBank/DDBJ databases">
        <title>Gri0909 isolated from a small marine red alga.</title>
        <authorList>
            <person name="Kim J."/>
            <person name="Jeong S.E."/>
            <person name="Jeon C.O."/>
        </authorList>
    </citation>
    <scope>NUCLEOTIDE SEQUENCE [LARGE SCALE GENOMIC DNA]</scope>
    <source>
        <strain evidence="4">Gri0909</strain>
    </source>
</reference>
<dbReference type="InterPro" id="IPR043144">
    <property type="entry name" value="Mal/L-sulf/L-lact_DH-like_ah"/>
</dbReference>
<keyword evidence="2" id="KW-0560">Oxidoreductase</keyword>
<accession>A0A437QXZ3</accession>
<keyword evidence="4" id="KW-1185">Reference proteome</keyword>
<evidence type="ECO:0000256" key="2">
    <source>
        <dbReference type="ARBA" id="ARBA00023002"/>
    </source>
</evidence>
<sequence>MPTFQADKLKSTISGIVRLTGSTAEEADIVADHLVMANLSGHDSHGVGMIPKYIDCFHRGLVVPNTAVSCVNDAGAILQYDAKKGFGQRVAKEATAGAIARAKETGVALYTLANAFHIGRVGSYGEQAIAEGMVSIHFVNVSDHRPSVAPFGGGEARFITNPVCIAVPGAGKQDPIVLDMATSKLALGKVRVAYNKRVQMEEGNLLDPDGVPTTDPGVMFPELRGALLPFGEHKGSGLALMCELLGGMMSGGQTIQPARERMDGIINNMLGIVFDPNKLISSDTFSRELQATIDYVKSATPQDPAKPVLVAGDPERAARVKRGQEGIPLDDNTWTGILEAGESLGQKREDTERQVA</sequence>
<dbReference type="Proteomes" id="UP000287447">
    <property type="component" value="Unassembled WGS sequence"/>
</dbReference>
<evidence type="ECO:0000313" key="3">
    <source>
        <dbReference type="EMBL" id="RVU39417.1"/>
    </source>
</evidence>
<proteinExistence type="inferred from homology"/>
<comment type="similarity">
    <text evidence="1">Belongs to the LDH2/MDH2 oxidoreductase family.</text>
</comment>
<dbReference type="PANTHER" id="PTHR11091">
    <property type="entry name" value="OXIDOREDUCTASE-RELATED"/>
    <property type="match status" value="1"/>
</dbReference>
<dbReference type="SUPFAM" id="SSF89733">
    <property type="entry name" value="L-sulfolactate dehydrogenase-like"/>
    <property type="match status" value="1"/>
</dbReference>
<protein>
    <submittedName>
        <fullName evidence="3">Malate/lactate/ureidoglycolate dehydrogenase</fullName>
    </submittedName>
</protein>
<dbReference type="Pfam" id="PF02615">
    <property type="entry name" value="Ldh_2"/>
    <property type="match status" value="1"/>
</dbReference>
<dbReference type="InterPro" id="IPR043143">
    <property type="entry name" value="Mal/L-sulf/L-lact_DH-like_NADP"/>
</dbReference>
<dbReference type="EMBL" id="SADE01000001">
    <property type="protein sequence ID" value="RVU39417.1"/>
    <property type="molecule type" value="Genomic_DNA"/>
</dbReference>
<dbReference type="GO" id="GO:0016491">
    <property type="term" value="F:oxidoreductase activity"/>
    <property type="evidence" value="ECO:0007669"/>
    <property type="project" value="UniProtKB-KW"/>
</dbReference>
<name>A0A437QXZ3_9PROT</name>
<dbReference type="OrthoDB" id="9811519at2"/>
<dbReference type="RefSeq" id="WP_127764788.1">
    <property type="nucleotide sequence ID" value="NZ_SADE01000001.1"/>
</dbReference>
<dbReference type="InterPro" id="IPR003767">
    <property type="entry name" value="Malate/L-lactate_DH-like"/>
</dbReference>
<comment type="caution">
    <text evidence="3">The sequence shown here is derived from an EMBL/GenBank/DDBJ whole genome shotgun (WGS) entry which is preliminary data.</text>
</comment>
<dbReference type="AlphaFoldDB" id="A0A437QXZ3"/>
<evidence type="ECO:0000313" key="4">
    <source>
        <dbReference type="Proteomes" id="UP000287447"/>
    </source>
</evidence>
<evidence type="ECO:0000256" key="1">
    <source>
        <dbReference type="ARBA" id="ARBA00006056"/>
    </source>
</evidence>